<dbReference type="GO" id="GO:0010106">
    <property type="term" value="P:cellular response to iron ion starvation"/>
    <property type="evidence" value="ECO:0007669"/>
    <property type="project" value="UniProtKB-ARBA"/>
</dbReference>
<evidence type="ECO:0000313" key="13">
    <source>
        <dbReference type="Proteomes" id="UP000191522"/>
    </source>
</evidence>
<evidence type="ECO:0000256" key="10">
    <source>
        <dbReference type="SAM" id="MobiDB-lite"/>
    </source>
</evidence>
<keyword evidence="9 11" id="KW-0472">Membrane</keyword>
<dbReference type="InterPro" id="IPR036259">
    <property type="entry name" value="MFS_trans_sf"/>
</dbReference>
<evidence type="ECO:0000256" key="3">
    <source>
        <dbReference type="ARBA" id="ARBA00022448"/>
    </source>
</evidence>
<keyword evidence="5 11" id="KW-0812">Transmembrane</keyword>
<protein>
    <recommendedName>
        <fullName evidence="14">Major facilitator superfamily (MFS) profile domain-containing protein</fullName>
    </recommendedName>
</protein>
<evidence type="ECO:0000256" key="11">
    <source>
        <dbReference type="SAM" id="Phobius"/>
    </source>
</evidence>
<feature type="region of interest" description="Disordered" evidence="10">
    <location>
        <begin position="24"/>
        <end position="59"/>
    </location>
</feature>
<evidence type="ECO:0000256" key="4">
    <source>
        <dbReference type="ARBA" id="ARBA00022496"/>
    </source>
</evidence>
<feature type="transmembrane region" description="Helical" evidence="11">
    <location>
        <begin position="503"/>
        <end position="525"/>
    </location>
</feature>
<dbReference type="AlphaFoldDB" id="A0A1V6PD32"/>
<feature type="transmembrane region" description="Helical" evidence="11">
    <location>
        <begin position="294"/>
        <end position="315"/>
    </location>
</feature>
<feature type="transmembrane region" description="Helical" evidence="11">
    <location>
        <begin position="335"/>
        <end position="353"/>
    </location>
</feature>
<sequence length="613" mass="68171">MGLRPLIRRGRAVFRRVKFDQDETASSSANTDIARTTVESEKNKDREQQTAPVDPDAPIANNGAELPGVPYDELQTGVKDIEALAKTWSKGALIAVFINIWFLYFVYAFVSSVNGSLYSYVASSFKQHSLSNLPTQLADAFSAACYIPMAKVMDTWGRPQGFALMSACATVGLILMASCDSFAVYCAGNIFFYMGFGGMEYCVDVITADISQLKNRGLAYAFTSSPYIITAFAGPKVADEFYRHVSWRWGYGCWAIIFPCFAAPLFFVLKYNLKQAKKQGLIVRESSGRTLLESIWHWFVEFDFAGVFLFTAGLVLFELPFDIASTAPNGWGTDYIIAMIVVGFSMLFFFAIYEKFIAPKPMINFAFLTNRTVVGACLLDATYQLSNYCWSQYFQNFLQVVNDLSIATSGYVVNTFDVVSGVLLLGVGWTIRRTGYFRWLLYIAVPLYIFAQGLMLYFRRPGQSIGYQVMCQIFISIGGAVFIIVEQLAILAAVDHQHVATALAMLNVVGTIGDSAGITISTAIWTNTFEPALYRYLPESALPNIDNIYEDVNVQLNYTTGTPTRIAIQEAYSYAQVRMLAAGLGVMGLGLIWTFVIKNINLKKIQQVRGTIF</sequence>
<keyword evidence="6 11" id="KW-1133">Transmembrane helix</keyword>
<evidence type="ECO:0000256" key="1">
    <source>
        <dbReference type="ARBA" id="ARBA00004141"/>
    </source>
</evidence>
<organism evidence="12 13">
    <name type="scientific">Penicillium decumbens</name>
    <dbReference type="NCBI Taxonomy" id="69771"/>
    <lineage>
        <taxon>Eukaryota</taxon>
        <taxon>Fungi</taxon>
        <taxon>Dikarya</taxon>
        <taxon>Ascomycota</taxon>
        <taxon>Pezizomycotina</taxon>
        <taxon>Eurotiomycetes</taxon>
        <taxon>Eurotiomycetidae</taxon>
        <taxon>Eurotiales</taxon>
        <taxon>Aspergillaceae</taxon>
        <taxon>Penicillium</taxon>
    </lineage>
</organism>
<feature type="compositionally biased region" description="Basic and acidic residues" evidence="10">
    <location>
        <begin position="38"/>
        <end position="48"/>
    </location>
</feature>
<comment type="caution">
    <text evidence="12">The sequence shown here is derived from an EMBL/GenBank/DDBJ whole genome shotgun (WGS) entry which is preliminary data.</text>
</comment>
<dbReference type="Pfam" id="PF07690">
    <property type="entry name" value="MFS_1"/>
    <property type="match status" value="1"/>
</dbReference>
<dbReference type="EMBL" id="MDYL01000009">
    <property type="protein sequence ID" value="OQD74911.1"/>
    <property type="molecule type" value="Genomic_DNA"/>
</dbReference>
<feature type="transmembrane region" description="Helical" evidence="11">
    <location>
        <begin position="217"/>
        <end position="237"/>
    </location>
</feature>
<dbReference type="Proteomes" id="UP000191522">
    <property type="component" value="Unassembled WGS sequence"/>
</dbReference>
<dbReference type="PANTHER" id="PTHR23501">
    <property type="entry name" value="MAJOR FACILITATOR SUPERFAMILY"/>
    <property type="match status" value="1"/>
</dbReference>
<feature type="transmembrane region" description="Helical" evidence="11">
    <location>
        <begin position="249"/>
        <end position="273"/>
    </location>
</feature>
<dbReference type="OMA" id="FILCMQV"/>
<dbReference type="STRING" id="69771.A0A1V6PD32"/>
<evidence type="ECO:0008006" key="14">
    <source>
        <dbReference type="Google" id="ProtNLM"/>
    </source>
</evidence>
<comment type="similarity">
    <text evidence="2">Belongs to the major facilitator superfamily.</text>
</comment>
<dbReference type="FunFam" id="1.20.1250.20:FF:000302">
    <property type="entry name" value="MFS siderochrome iron transporter MirB"/>
    <property type="match status" value="1"/>
</dbReference>
<feature type="transmembrane region" description="Helical" evidence="11">
    <location>
        <begin position="365"/>
        <end position="386"/>
    </location>
</feature>
<feature type="transmembrane region" description="Helical" evidence="11">
    <location>
        <begin position="406"/>
        <end position="427"/>
    </location>
</feature>
<dbReference type="InterPro" id="IPR011701">
    <property type="entry name" value="MFS"/>
</dbReference>
<accession>A0A1V6PD32</accession>
<reference evidence="13" key="1">
    <citation type="journal article" date="2017" name="Nat. Microbiol.">
        <title>Global analysis of biosynthetic gene clusters reveals vast potential of secondary metabolite production in Penicillium species.</title>
        <authorList>
            <person name="Nielsen J.C."/>
            <person name="Grijseels S."/>
            <person name="Prigent S."/>
            <person name="Ji B."/>
            <person name="Dainat J."/>
            <person name="Nielsen K.F."/>
            <person name="Frisvad J.C."/>
            <person name="Workman M."/>
            <person name="Nielsen J."/>
        </authorList>
    </citation>
    <scope>NUCLEOTIDE SEQUENCE [LARGE SCALE GENOMIC DNA]</scope>
    <source>
        <strain evidence="13">IBT 11843</strain>
    </source>
</reference>
<evidence type="ECO:0000313" key="12">
    <source>
        <dbReference type="EMBL" id="OQD74911.1"/>
    </source>
</evidence>
<gene>
    <name evidence="12" type="ORF">PENDEC_c009G06422</name>
</gene>
<keyword evidence="7" id="KW-0408">Iron</keyword>
<dbReference type="OrthoDB" id="4078873at2759"/>
<feature type="transmembrane region" description="Helical" evidence="11">
    <location>
        <begin position="465"/>
        <end position="491"/>
    </location>
</feature>
<evidence type="ECO:0000256" key="9">
    <source>
        <dbReference type="ARBA" id="ARBA00023136"/>
    </source>
</evidence>
<dbReference type="SUPFAM" id="SSF103473">
    <property type="entry name" value="MFS general substrate transporter"/>
    <property type="match status" value="1"/>
</dbReference>
<feature type="compositionally biased region" description="Polar residues" evidence="10">
    <location>
        <begin position="24"/>
        <end position="34"/>
    </location>
</feature>
<keyword evidence="3" id="KW-0813">Transport</keyword>
<feature type="transmembrane region" description="Helical" evidence="11">
    <location>
        <begin position="439"/>
        <end position="459"/>
    </location>
</feature>
<keyword evidence="8" id="KW-0406">Ion transport</keyword>
<evidence type="ECO:0000256" key="6">
    <source>
        <dbReference type="ARBA" id="ARBA00022989"/>
    </source>
</evidence>
<dbReference type="Gene3D" id="1.20.1250.20">
    <property type="entry name" value="MFS general substrate transporter like domains"/>
    <property type="match status" value="2"/>
</dbReference>
<feature type="transmembrane region" description="Helical" evidence="11">
    <location>
        <begin position="91"/>
        <end position="110"/>
    </location>
</feature>
<evidence type="ECO:0000256" key="2">
    <source>
        <dbReference type="ARBA" id="ARBA00008335"/>
    </source>
</evidence>
<dbReference type="GO" id="GO:0005886">
    <property type="term" value="C:plasma membrane"/>
    <property type="evidence" value="ECO:0007669"/>
    <property type="project" value="TreeGrafter"/>
</dbReference>
<dbReference type="PANTHER" id="PTHR23501:SF50">
    <property type="entry name" value="MFS SIDEROCHROME IRON TRANSPORTER MIRB (AFU_ORTHOLOGUE AFUA_3G03640)-RELATED"/>
    <property type="match status" value="1"/>
</dbReference>
<name>A0A1V6PD32_PENDC</name>
<dbReference type="GO" id="GO:0006826">
    <property type="term" value="P:iron ion transport"/>
    <property type="evidence" value="ECO:0007669"/>
    <property type="project" value="UniProtKB-KW"/>
</dbReference>
<evidence type="ECO:0000256" key="5">
    <source>
        <dbReference type="ARBA" id="ARBA00022692"/>
    </source>
</evidence>
<proteinExistence type="inferred from homology"/>
<keyword evidence="4" id="KW-0410">Iron transport</keyword>
<comment type="subcellular location">
    <subcellularLocation>
        <location evidence="1">Membrane</location>
        <topology evidence="1">Multi-pass membrane protein</topology>
    </subcellularLocation>
</comment>
<evidence type="ECO:0000256" key="7">
    <source>
        <dbReference type="ARBA" id="ARBA00023004"/>
    </source>
</evidence>
<feature type="transmembrane region" description="Helical" evidence="11">
    <location>
        <begin position="579"/>
        <end position="597"/>
    </location>
</feature>
<dbReference type="FunFam" id="1.20.1250.20:FF:000284">
    <property type="entry name" value="Siderophore iron transporter mirB"/>
    <property type="match status" value="1"/>
</dbReference>
<dbReference type="GO" id="GO:0022857">
    <property type="term" value="F:transmembrane transporter activity"/>
    <property type="evidence" value="ECO:0007669"/>
    <property type="project" value="InterPro"/>
</dbReference>
<evidence type="ECO:0000256" key="8">
    <source>
        <dbReference type="ARBA" id="ARBA00023065"/>
    </source>
</evidence>
<keyword evidence="13" id="KW-1185">Reference proteome</keyword>